<dbReference type="OrthoDB" id="7918607at2"/>
<reference evidence="1 2" key="1">
    <citation type="submission" date="2017-04" db="EMBL/GenBank/DDBJ databases">
        <authorList>
            <person name="Afonso C.L."/>
            <person name="Miller P.J."/>
            <person name="Scott M.A."/>
            <person name="Spackman E."/>
            <person name="Goraichik I."/>
            <person name="Dimitrov K.M."/>
            <person name="Suarez D.L."/>
            <person name="Swayne D.E."/>
        </authorList>
    </citation>
    <scope>NUCLEOTIDE SEQUENCE [LARGE SCALE GENOMIC DNA]</scope>
    <source>
        <strain evidence="1 2">CGMCC 1.10972</strain>
    </source>
</reference>
<evidence type="ECO:0000313" key="2">
    <source>
        <dbReference type="Proteomes" id="UP000192656"/>
    </source>
</evidence>
<sequence>MSRRARHKRPLGRLDDHVDNTDMHMRTIVMLAILEVPPDLLQKISNGRPKTSPQDYDAARKEIAEHLVVRIREIVRCEYGQSGAAGGHG</sequence>
<accession>A0A1W2A8C7</accession>
<proteinExistence type="predicted"/>
<organism evidence="1 2">
    <name type="scientific">Fulvimarina manganoxydans</name>
    <dbReference type="NCBI Taxonomy" id="937218"/>
    <lineage>
        <taxon>Bacteria</taxon>
        <taxon>Pseudomonadati</taxon>
        <taxon>Pseudomonadota</taxon>
        <taxon>Alphaproteobacteria</taxon>
        <taxon>Hyphomicrobiales</taxon>
        <taxon>Aurantimonadaceae</taxon>
        <taxon>Fulvimarina</taxon>
    </lineage>
</organism>
<dbReference type="RefSeq" id="WP_084409166.1">
    <property type="nucleotide sequence ID" value="NZ_FWXR01000004.1"/>
</dbReference>
<protein>
    <submittedName>
        <fullName evidence="1">Uncharacterized protein</fullName>
    </submittedName>
</protein>
<dbReference type="STRING" id="937218.SAMN06297251_10421"/>
<name>A0A1W2A8C7_9HYPH</name>
<dbReference type="AlphaFoldDB" id="A0A1W2A8C7"/>
<dbReference type="EMBL" id="FWXR01000004">
    <property type="protein sequence ID" value="SMC56843.1"/>
    <property type="molecule type" value="Genomic_DNA"/>
</dbReference>
<keyword evidence="2" id="KW-1185">Reference proteome</keyword>
<evidence type="ECO:0000313" key="1">
    <source>
        <dbReference type="EMBL" id="SMC56843.1"/>
    </source>
</evidence>
<dbReference type="Proteomes" id="UP000192656">
    <property type="component" value="Unassembled WGS sequence"/>
</dbReference>
<gene>
    <name evidence="1" type="ORF">SAMN06297251_10421</name>
</gene>